<dbReference type="Gene3D" id="1.25.40.10">
    <property type="entry name" value="Tetratricopeptide repeat domain"/>
    <property type="match status" value="5"/>
</dbReference>
<dbReference type="FunFam" id="1.25.40.10:FF:000073">
    <property type="entry name" value="Pentatricopeptide repeat-containing protein chloroplastic"/>
    <property type="match status" value="1"/>
</dbReference>
<comment type="caution">
    <text evidence="5">The sequence shown here is derived from an EMBL/GenBank/DDBJ whole genome shotgun (WGS) entry which is preliminary data.</text>
</comment>
<dbReference type="EMBL" id="CACTIH010001920">
    <property type="protein sequence ID" value="CAA2968782.1"/>
    <property type="molecule type" value="Genomic_DNA"/>
</dbReference>
<dbReference type="GO" id="GO:0009793">
    <property type="term" value="P:embryo development ending in seed dormancy"/>
    <property type="evidence" value="ECO:0007669"/>
    <property type="project" value="EnsemblPlants"/>
</dbReference>
<dbReference type="NCBIfam" id="TIGR00756">
    <property type="entry name" value="PPR"/>
    <property type="match status" value="5"/>
</dbReference>
<dbReference type="InterPro" id="IPR011990">
    <property type="entry name" value="TPR-like_helical_dom_sf"/>
</dbReference>
<dbReference type="AlphaFoldDB" id="A0A8S0QI66"/>
<dbReference type="OrthoDB" id="745501at2759"/>
<dbReference type="Pfam" id="PF01535">
    <property type="entry name" value="PPR"/>
    <property type="match status" value="4"/>
</dbReference>
<dbReference type="PANTHER" id="PTHR47926:SF512">
    <property type="entry name" value="REPEAT (PPR) SUPERFAMILY PROTEIN, PUTATIVE-RELATED"/>
    <property type="match status" value="1"/>
</dbReference>
<reference evidence="5 6" key="1">
    <citation type="submission" date="2019-12" db="EMBL/GenBank/DDBJ databases">
        <authorList>
            <person name="Alioto T."/>
            <person name="Alioto T."/>
            <person name="Gomez Garrido J."/>
        </authorList>
    </citation>
    <scope>NUCLEOTIDE SEQUENCE [LARGE SCALE GENOMIC DNA]</scope>
</reference>
<keyword evidence="6" id="KW-1185">Reference proteome</keyword>
<dbReference type="Pfam" id="PF14432">
    <property type="entry name" value="DYW_deaminase"/>
    <property type="match status" value="1"/>
</dbReference>
<dbReference type="Gramene" id="OE9A070714T1">
    <property type="protein sequence ID" value="OE9A070714C1"/>
    <property type="gene ID" value="OE9A070714"/>
</dbReference>
<evidence type="ECO:0000259" key="4">
    <source>
        <dbReference type="Pfam" id="PF14432"/>
    </source>
</evidence>
<dbReference type="InterPro" id="IPR032867">
    <property type="entry name" value="DYW_dom"/>
</dbReference>
<evidence type="ECO:0000313" key="6">
    <source>
        <dbReference type="Proteomes" id="UP000594638"/>
    </source>
</evidence>
<comment type="similarity">
    <text evidence="1">Belongs to the PPR family. PCMP-H subfamily.</text>
</comment>
<feature type="repeat" description="PPR" evidence="3">
    <location>
        <begin position="355"/>
        <end position="389"/>
    </location>
</feature>
<protein>
    <submittedName>
        <fullName evidence="5">Pentatricopeptide repeat-containing At5g03800</fullName>
    </submittedName>
</protein>
<keyword evidence="2" id="KW-0677">Repeat</keyword>
<dbReference type="InterPro" id="IPR046960">
    <property type="entry name" value="PPR_At4g14850-like_plant"/>
</dbReference>
<dbReference type="InterPro" id="IPR046848">
    <property type="entry name" value="E_motif"/>
</dbReference>
<dbReference type="GO" id="GO:0009451">
    <property type="term" value="P:RNA modification"/>
    <property type="evidence" value="ECO:0007669"/>
    <property type="project" value="InterPro"/>
</dbReference>
<feature type="repeat" description="PPR" evidence="3">
    <location>
        <begin position="591"/>
        <end position="625"/>
    </location>
</feature>
<evidence type="ECO:0000313" key="5">
    <source>
        <dbReference type="EMBL" id="CAA2968782.1"/>
    </source>
</evidence>
<feature type="domain" description="DYW" evidence="4">
    <location>
        <begin position="808"/>
        <end position="900"/>
    </location>
</feature>
<dbReference type="GO" id="GO:0008270">
    <property type="term" value="F:zinc ion binding"/>
    <property type="evidence" value="ECO:0007669"/>
    <property type="project" value="InterPro"/>
</dbReference>
<dbReference type="FunFam" id="1.25.40.10:FF:000679">
    <property type="entry name" value="Pentatricopeptide repeat-containing protein At5g03800"/>
    <property type="match status" value="1"/>
</dbReference>
<feature type="repeat" description="PPR" evidence="3">
    <location>
        <begin position="253"/>
        <end position="288"/>
    </location>
</feature>
<evidence type="ECO:0000256" key="2">
    <source>
        <dbReference type="ARBA" id="ARBA00022737"/>
    </source>
</evidence>
<sequence length="900" mass="101539">MAAFIHQYHHTATTLSSSSQLQSLHQVPNSVAVLPPQVSAYLSISKPPTSHSASKSPLSSNPPVLLSKLTSFQHIFTPKPLDTSQTSSNHDFPHLLRLSVYYSDVQFHKMVHASILKIEEDIYLFNALIASYLKLDQINYAHNVFRTLSSPDVVSYTAMISGLAKLNHENEAVRLFFEMRSSGIEPNGYTFVALLTACMRSLDLELGLQVHAFLIKTGYLDCTYVVNALMGLYSICGYFDFVIELFDDMPKRDVVSWNTVISCMVNERTYDKAFELFRIMLRREGFRVDSFTLSSLLAACAGCLAMGEGREIHSYAYKIGYESNMSVNNALIEFYSKCGSLKNAVTLFERMPVRDIFTWTEMITAYMGCGHVDLAVNIFERMPEKNCVSYNALLAGFCRNDEGFRALGLFCRMVEEGIELSDFTLTSVVNACGLIMDCKISEQVHGFVLKSYFDLDDCTESALLDMCTRCGRMDDAEKIFDQLPLNQNNSINYTSLICGYARNAQPEKAISLVCQWQNEEYNCMDKVALASILGICGAMGLQKFGEQFHCYALKHDFLSDISVGNAIISMYFKCDDVEKAIKGFNIMPAHDTVSWNSLLAGHILHRKGEEALAVWRKMQKAGVQPDTITCVLIISAYRHTNSNLVSHCRDFFLSMKSIYCVEPNSEHYACIVGVLGYWGLLEEAENIINKMPFQPNASVWRALLDSCRLHLNATIGKRAAKKILAMEPQDPSTYILKSNLFSASGRWHCSDLVREDMREKGFQKIPGRSWIFHDNEVHSFFARDRSHSQSKDIYSALGILFFECSKAGYVPDTSFVLHEVEEHHKKNFLLYHSGKLAATFGLLTTLPGKPVRVMKNILLCGDCHTFLKYVSTVTKRPIHVRDPSGFHYFSNGICSCKDYW</sequence>
<name>A0A8S0QI66_OLEEU</name>
<dbReference type="FunFam" id="1.25.40.10:FF:002102">
    <property type="entry name" value="Pentatricopeptide repeat-containing protein103"/>
    <property type="match status" value="1"/>
</dbReference>
<evidence type="ECO:0000256" key="1">
    <source>
        <dbReference type="ARBA" id="ARBA00006643"/>
    </source>
</evidence>
<dbReference type="InterPro" id="IPR002885">
    <property type="entry name" value="PPR_rpt"/>
</dbReference>
<dbReference type="Pfam" id="PF13041">
    <property type="entry name" value="PPR_2"/>
    <property type="match status" value="4"/>
</dbReference>
<dbReference type="PANTHER" id="PTHR47926">
    <property type="entry name" value="PENTATRICOPEPTIDE REPEAT-CONTAINING PROTEIN"/>
    <property type="match status" value="1"/>
</dbReference>
<gene>
    <name evidence="5" type="ORF">OLEA9_A070714</name>
</gene>
<proteinExistence type="inferred from homology"/>
<organism evidence="5 6">
    <name type="scientific">Olea europaea subsp. europaea</name>
    <dbReference type="NCBI Taxonomy" id="158383"/>
    <lineage>
        <taxon>Eukaryota</taxon>
        <taxon>Viridiplantae</taxon>
        <taxon>Streptophyta</taxon>
        <taxon>Embryophyta</taxon>
        <taxon>Tracheophyta</taxon>
        <taxon>Spermatophyta</taxon>
        <taxon>Magnoliopsida</taxon>
        <taxon>eudicotyledons</taxon>
        <taxon>Gunneridae</taxon>
        <taxon>Pentapetalae</taxon>
        <taxon>asterids</taxon>
        <taxon>lamiids</taxon>
        <taxon>Lamiales</taxon>
        <taxon>Oleaceae</taxon>
        <taxon>Oleeae</taxon>
        <taxon>Olea</taxon>
    </lineage>
</organism>
<accession>A0A8S0QI66</accession>
<dbReference type="Pfam" id="PF20431">
    <property type="entry name" value="E_motif"/>
    <property type="match status" value="1"/>
</dbReference>
<dbReference type="PROSITE" id="PS51375">
    <property type="entry name" value="PPR"/>
    <property type="match status" value="4"/>
</dbReference>
<dbReference type="Pfam" id="PF20430">
    <property type="entry name" value="Eplus_motif"/>
    <property type="match status" value="1"/>
</dbReference>
<dbReference type="GO" id="GO:0003723">
    <property type="term" value="F:RNA binding"/>
    <property type="evidence" value="ECO:0007669"/>
    <property type="project" value="InterPro"/>
</dbReference>
<dbReference type="InterPro" id="IPR046849">
    <property type="entry name" value="E2_motif"/>
</dbReference>
<feature type="repeat" description="PPR" evidence="3">
    <location>
        <begin position="152"/>
        <end position="186"/>
    </location>
</feature>
<evidence type="ECO:0000256" key="3">
    <source>
        <dbReference type="PROSITE-ProRule" id="PRU00708"/>
    </source>
</evidence>
<dbReference type="Proteomes" id="UP000594638">
    <property type="component" value="Unassembled WGS sequence"/>
</dbReference>
<dbReference type="FunFam" id="1.25.40.10:FF:000285">
    <property type="entry name" value="Pentatricopeptide repeat-containing protein, chloroplastic"/>
    <property type="match status" value="1"/>
</dbReference>